<accession>A7VPL6</accession>
<sequence length="38" mass="4214">MKGLPSAGRQAFSLCGEKTIAGFLSVGRRTYQWRRGVK</sequence>
<gene>
    <name evidence="1" type="ORF">CLOLEP_00492</name>
</gene>
<comment type="caution">
    <text evidence="1">The sequence shown here is derived from an EMBL/GenBank/DDBJ whole genome shotgun (WGS) entry which is preliminary data.</text>
</comment>
<evidence type="ECO:0000313" key="1">
    <source>
        <dbReference type="EMBL" id="EDO62678.1"/>
    </source>
</evidence>
<dbReference type="Proteomes" id="UP000003490">
    <property type="component" value="Unassembled WGS sequence"/>
</dbReference>
<organism evidence="1 2">
    <name type="scientific">[Clostridium] leptum DSM 753</name>
    <dbReference type="NCBI Taxonomy" id="428125"/>
    <lineage>
        <taxon>Bacteria</taxon>
        <taxon>Bacillati</taxon>
        <taxon>Bacillota</taxon>
        <taxon>Clostridia</taxon>
        <taxon>Eubacteriales</taxon>
        <taxon>Oscillospiraceae</taxon>
        <taxon>Oscillospiraceae incertae sedis</taxon>
    </lineage>
</organism>
<reference evidence="1 2" key="2">
    <citation type="submission" date="2007-08" db="EMBL/GenBank/DDBJ databases">
        <authorList>
            <person name="Fulton L."/>
            <person name="Clifton S."/>
            <person name="Fulton B."/>
            <person name="Xu J."/>
            <person name="Minx P."/>
            <person name="Pepin K.H."/>
            <person name="Johnson M."/>
            <person name="Thiruvilangam P."/>
            <person name="Bhonagiri V."/>
            <person name="Nash W.E."/>
            <person name="Wang C."/>
            <person name="Mardis E.R."/>
            <person name="Wilson R.K."/>
        </authorList>
    </citation>
    <scope>NUCLEOTIDE SEQUENCE [LARGE SCALE GENOMIC DNA]</scope>
    <source>
        <strain evidence="1 2">DSM 753</strain>
    </source>
</reference>
<dbReference type="AlphaFoldDB" id="A7VPL6"/>
<reference evidence="1 2" key="1">
    <citation type="submission" date="2007-08" db="EMBL/GenBank/DDBJ databases">
        <title>Draft genome sequence of Clostridium leptum (DSM 753).</title>
        <authorList>
            <person name="Sudarsanam P."/>
            <person name="Ley R."/>
            <person name="Guruge J."/>
            <person name="Turnbaugh P.J."/>
            <person name="Mahowald M."/>
            <person name="Liep D."/>
            <person name="Gordon J."/>
        </authorList>
    </citation>
    <scope>NUCLEOTIDE SEQUENCE [LARGE SCALE GENOMIC DNA]</scope>
    <source>
        <strain evidence="1 2">DSM 753</strain>
    </source>
</reference>
<protein>
    <submittedName>
        <fullName evidence="1">Uncharacterized protein</fullName>
    </submittedName>
</protein>
<dbReference type="HOGENOM" id="CLU_3326563_0_0_9"/>
<dbReference type="EMBL" id="ABCB02000013">
    <property type="protein sequence ID" value="EDO62678.1"/>
    <property type="molecule type" value="Genomic_DNA"/>
</dbReference>
<name>A7VPL6_9FIRM</name>
<proteinExistence type="predicted"/>
<evidence type="ECO:0000313" key="2">
    <source>
        <dbReference type="Proteomes" id="UP000003490"/>
    </source>
</evidence>